<evidence type="ECO:0008006" key="4">
    <source>
        <dbReference type="Google" id="ProtNLM"/>
    </source>
</evidence>
<evidence type="ECO:0000313" key="3">
    <source>
        <dbReference type="Proteomes" id="UP000478837"/>
    </source>
</evidence>
<dbReference type="RefSeq" id="WP_163111250.1">
    <property type="nucleotide sequence ID" value="NZ_JAAAWP010000003.1"/>
</dbReference>
<protein>
    <recommendedName>
        <fullName evidence="4">Catalase</fullName>
    </recommendedName>
</protein>
<evidence type="ECO:0000256" key="1">
    <source>
        <dbReference type="SAM" id="MobiDB-lite"/>
    </source>
</evidence>
<feature type="compositionally biased region" description="Basic and acidic residues" evidence="1">
    <location>
        <begin position="86"/>
        <end position="105"/>
    </location>
</feature>
<gene>
    <name evidence="2" type="ORF">GTW09_07300</name>
</gene>
<feature type="compositionally biased region" description="Basic and acidic residues" evidence="1">
    <location>
        <begin position="22"/>
        <end position="33"/>
    </location>
</feature>
<dbReference type="Pfam" id="PF12118">
    <property type="entry name" value="SprA-related"/>
    <property type="match status" value="1"/>
</dbReference>
<dbReference type="AlphaFoldDB" id="A0A6L9MU87"/>
<keyword evidence="3" id="KW-1185">Reference proteome</keyword>
<evidence type="ECO:0000313" key="2">
    <source>
        <dbReference type="EMBL" id="NDW21320.1"/>
    </source>
</evidence>
<feature type="compositionally biased region" description="Polar residues" evidence="1">
    <location>
        <begin position="106"/>
        <end position="115"/>
    </location>
</feature>
<feature type="region of interest" description="Disordered" evidence="1">
    <location>
        <begin position="227"/>
        <end position="255"/>
    </location>
</feature>
<dbReference type="EMBL" id="JAAAWP010000003">
    <property type="protein sequence ID" value="NDW21320.1"/>
    <property type="molecule type" value="Genomic_DNA"/>
</dbReference>
<reference evidence="2 3" key="1">
    <citation type="submission" date="2020-01" db="EMBL/GenBank/DDBJ databases">
        <title>Genomes of bacteria type strains.</title>
        <authorList>
            <person name="Chen J."/>
            <person name="Zhu S."/>
            <person name="Yang J."/>
        </authorList>
    </citation>
    <scope>NUCLEOTIDE SEQUENCE [LARGE SCALE GENOMIC DNA]</scope>
    <source>
        <strain evidence="2 3">LMG 22958</strain>
    </source>
</reference>
<name>A0A6L9MU87_9ALTE</name>
<accession>A0A6L9MU87</accession>
<organism evidence="2 3">
    <name type="scientific">Alteromonas hispanica</name>
    <dbReference type="NCBI Taxonomy" id="315421"/>
    <lineage>
        <taxon>Bacteria</taxon>
        <taxon>Pseudomonadati</taxon>
        <taxon>Pseudomonadota</taxon>
        <taxon>Gammaproteobacteria</taxon>
        <taxon>Alteromonadales</taxon>
        <taxon>Alteromonadaceae</taxon>
        <taxon>Alteromonas/Salinimonas group</taxon>
        <taxon>Alteromonas</taxon>
    </lineage>
</organism>
<sequence length="341" mass="36505">MNFVAPILTAVAYPTANTNTESARRDNVQRETIPKPSDAEQGASQKGLGSEADKARSPGLPPSPVTYERPQIQTELQAAFQNVFGQEKDNAQDESAGKEGAEQEQRNQQQSSVSEVTDEERQEIEELKARDQEVRTHEQAHAATGGQYAGSPQYEYTTGPDNKRYVTNGQVSIDISEAQSPEQTLRKMQQVRAAALAPAQPSSQDLKVAAEAAQKAFEARNDIAKENRETVQPSSGASNPISGVQGTQGGGADEVSGIEIPSVDIAVPSIDDITGSAGVERPTRSLDEAMSMTSAAATSRELNIESERAVDNAGMNARIGRIQSLYTQSYTPAREGLSLQA</sequence>
<comment type="caution">
    <text evidence="2">The sequence shown here is derived from an EMBL/GenBank/DDBJ whole genome shotgun (WGS) entry which is preliminary data.</text>
</comment>
<feature type="compositionally biased region" description="Polar residues" evidence="1">
    <location>
        <begin position="71"/>
        <end position="84"/>
    </location>
</feature>
<proteinExistence type="predicted"/>
<dbReference type="InterPro" id="IPR021973">
    <property type="entry name" value="SprA-related"/>
</dbReference>
<feature type="compositionally biased region" description="Polar residues" evidence="1">
    <location>
        <begin position="230"/>
        <end position="245"/>
    </location>
</feature>
<feature type="region of interest" description="Disordered" evidence="1">
    <location>
        <begin position="14"/>
        <end position="162"/>
    </location>
</feature>
<feature type="compositionally biased region" description="Basic and acidic residues" evidence="1">
    <location>
        <begin position="124"/>
        <end position="140"/>
    </location>
</feature>
<dbReference type="Proteomes" id="UP000478837">
    <property type="component" value="Unassembled WGS sequence"/>
</dbReference>